<gene>
    <name evidence="1" type="ORF">Goari_014126</name>
</gene>
<organism evidence="1 2">
    <name type="scientific">Gossypium aridum</name>
    <name type="common">American cotton</name>
    <name type="synonym">Erioxylum aridum</name>
    <dbReference type="NCBI Taxonomy" id="34290"/>
    <lineage>
        <taxon>Eukaryota</taxon>
        <taxon>Viridiplantae</taxon>
        <taxon>Streptophyta</taxon>
        <taxon>Embryophyta</taxon>
        <taxon>Tracheophyta</taxon>
        <taxon>Spermatophyta</taxon>
        <taxon>Magnoliopsida</taxon>
        <taxon>eudicotyledons</taxon>
        <taxon>Gunneridae</taxon>
        <taxon>Pentapetalae</taxon>
        <taxon>rosids</taxon>
        <taxon>malvids</taxon>
        <taxon>Malvales</taxon>
        <taxon>Malvaceae</taxon>
        <taxon>Malvoideae</taxon>
        <taxon>Gossypium</taxon>
    </lineage>
</organism>
<dbReference type="AlphaFoldDB" id="A0A7J8XGY3"/>
<evidence type="ECO:0000313" key="2">
    <source>
        <dbReference type="Proteomes" id="UP000593577"/>
    </source>
</evidence>
<dbReference type="Proteomes" id="UP000593577">
    <property type="component" value="Unassembled WGS sequence"/>
</dbReference>
<keyword evidence="2" id="KW-1185">Reference proteome</keyword>
<proteinExistence type="predicted"/>
<sequence length="60" mass="6835">MRMIGLRHSSKSSGFIFCSYLNLYVPLNGILLVKDQIIKVVNWSGKLCTTLQHKDLALRN</sequence>
<protein>
    <submittedName>
        <fullName evidence="1">Uncharacterized protein</fullName>
    </submittedName>
</protein>
<reference evidence="1 2" key="1">
    <citation type="journal article" date="2019" name="Genome Biol. Evol.">
        <title>Insights into the evolution of the New World diploid cottons (Gossypium, subgenus Houzingenia) based on genome sequencing.</title>
        <authorList>
            <person name="Grover C.E."/>
            <person name="Arick M.A. 2nd"/>
            <person name="Thrash A."/>
            <person name="Conover J.L."/>
            <person name="Sanders W.S."/>
            <person name="Peterson D.G."/>
            <person name="Frelichowski J.E."/>
            <person name="Scheffler J.A."/>
            <person name="Scheffler B.E."/>
            <person name="Wendel J.F."/>
        </authorList>
    </citation>
    <scope>NUCLEOTIDE SEQUENCE [LARGE SCALE GENOMIC DNA]</scope>
    <source>
        <strain evidence="1">185</strain>
        <tissue evidence="1">Leaf</tissue>
    </source>
</reference>
<evidence type="ECO:0000313" key="1">
    <source>
        <dbReference type="EMBL" id="MBA0686527.1"/>
    </source>
</evidence>
<comment type="caution">
    <text evidence="1">The sequence shown here is derived from an EMBL/GenBank/DDBJ whole genome shotgun (WGS) entry which is preliminary data.</text>
</comment>
<dbReference type="EMBL" id="JABFAA010000007">
    <property type="protein sequence ID" value="MBA0686527.1"/>
    <property type="molecule type" value="Genomic_DNA"/>
</dbReference>
<feature type="non-terminal residue" evidence="1">
    <location>
        <position position="60"/>
    </location>
</feature>
<accession>A0A7J8XGY3</accession>
<name>A0A7J8XGY3_GOSAI</name>